<feature type="domain" description="Amidase" evidence="2">
    <location>
        <begin position="41"/>
        <end position="156"/>
    </location>
</feature>
<dbReference type="SUPFAM" id="SSF75304">
    <property type="entry name" value="Amidase signature (AS) enzymes"/>
    <property type="match status" value="1"/>
</dbReference>
<proteinExistence type="predicted"/>
<name>A0AA39X2U1_9PEZI</name>
<organism evidence="3 4">
    <name type="scientific">Immersiella caudata</name>
    <dbReference type="NCBI Taxonomy" id="314043"/>
    <lineage>
        <taxon>Eukaryota</taxon>
        <taxon>Fungi</taxon>
        <taxon>Dikarya</taxon>
        <taxon>Ascomycota</taxon>
        <taxon>Pezizomycotina</taxon>
        <taxon>Sordariomycetes</taxon>
        <taxon>Sordariomycetidae</taxon>
        <taxon>Sordariales</taxon>
        <taxon>Lasiosphaeriaceae</taxon>
        <taxon>Immersiella</taxon>
    </lineage>
</organism>
<sequence length="211" mass="22384">MPRMMSGLSSSSSTVSSGVASRHPPRTHHQPLVSLIHDPRAGPLAGLRFAVKEIFHVTGPKTSGGSRACYQAFGYQNYTTETVHISLDAGASLIGKTRTIAFALGAPRNGMEVDYPDPWSSREDGYQNTGGSSSGSGAVVASYDWVIFAIGSDTDGPNKPIASLPPTLPRKLLRYADQLTNVTQSAAAELIDTFFTKLNSALSIPTAARYP</sequence>
<gene>
    <name evidence="3" type="ORF">B0T14DRAFT_492235</name>
</gene>
<dbReference type="InterPro" id="IPR036928">
    <property type="entry name" value="AS_sf"/>
</dbReference>
<dbReference type="PANTHER" id="PTHR46310">
    <property type="entry name" value="AMIDASE 1"/>
    <property type="match status" value="1"/>
</dbReference>
<evidence type="ECO:0000313" key="3">
    <source>
        <dbReference type="EMBL" id="KAK0625785.1"/>
    </source>
</evidence>
<dbReference type="AlphaFoldDB" id="A0AA39X2U1"/>
<comment type="caution">
    <text evidence="3">The sequence shown here is derived from an EMBL/GenBank/DDBJ whole genome shotgun (WGS) entry which is preliminary data.</text>
</comment>
<dbReference type="InterPro" id="IPR023631">
    <property type="entry name" value="Amidase_dom"/>
</dbReference>
<dbReference type="PANTHER" id="PTHR46310:SF7">
    <property type="entry name" value="AMIDASE 1"/>
    <property type="match status" value="1"/>
</dbReference>
<protein>
    <submittedName>
        <fullName evidence="3">Amidase signature domain-containing protein</fullName>
    </submittedName>
</protein>
<dbReference type="Pfam" id="PF01425">
    <property type="entry name" value="Amidase"/>
    <property type="match status" value="1"/>
</dbReference>
<evidence type="ECO:0000259" key="2">
    <source>
        <dbReference type="Pfam" id="PF01425"/>
    </source>
</evidence>
<feature type="compositionally biased region" description="Low complexity" evidence="1">
    <location>
        <begin position="1"/>
        <end position="21"/>
    </location>
</feature>
<evidence type="ECO:0000256" key="1">
    <source>
        <dbReference type="SAM" id="MobiDB-lite"/>
    </source>
</evidence>
<evidence type="ECO:0000313" key="4">
    <source>
        <dbReference type="Proteomes" id="UP001175000"/>
    </source>
</evidence>
<feature type="region of interest" description="Disordered" evidence="1">
    <location>
        <begin position="1"/>
        <end position="30"/>
    </location>
</feature>
<dbReference type="Gene3D" id="3.90.1300.10">
    <property type="entry name" value="Amidase signature (AS) domain"/>
    <property type="match status" value="1"/>
</dbReference>
<dbReference type="EMBL" id="JAULSU010000002">
    <property type="protein sequence ID" value="KAK0625785.1"/>
    <property type="molecule type" value="Genomic_DNA"/>
</dbReference>
<accession>A0AA39X2U1</accession>
<keyword evidence="4" id="KW-1185">Reference proteome</keyword>
<dbReference type="Proteomes" id="UP001175000">
    <property type="component" value="Unassembled WGS sequence"/>
</dbReference>
<reference evidence="3" key="1">
    <citation type="submission" date="2023-06" db="EMBL/GenBank/DDBJ databases">
        <title>Genome-scale phylogeny and comparative genomics of the fungal order Sordariales.</title>
        <authorList>
            <consortium name="Lawrence Berkeley National Laboratory"/>
            <person name="Hensen N."/>
            <person name="Bonometti L."/>
            <person name="Westerberg I."/>
            <person name="Brannstrom I.O."/>
            <person name="Guillou S."/>
            <person name="Cros-Aarteil S."/>
            <person name="Calhoun S."/>
            <person name="Haridas S."/>
            <person name="Kuo A."/>
            <person name="Mondo S."/>
            <person name="Pangilinan J."/>
            <person name="Riley R."/>
            <person name="Labutti K."/>
            <person name="Andreopoulos B."/>
            <person name="Lipzen A."/>
            <person name="Chen C."/>
            <person name="Yanf M."/>
            <person name="Daum C."/>
            <person name="Ng V."/>
            <person name="Clum A."/>
            <person name="Steindorff A."/>
            <person name="Ohm R."/>
            <person name="Martin F."/>
            <person name="Silar P."/>
            <person name="Natvig D."/>
            <person name="Lalanne C."/>
            <person name="Gautier V."/>
            <person name="Ament-Velasquez S.L."/>
            <person name="Kruys A."/>
            <person name="Hutchinson M.I."/>
            <person name="Powell A.J."/>
            <person name="Barry K."/>
            <person name="Miller A.N."/>
            <person name="Grigoriev I.V."/>
            <person name="Debuchy R."/>
            <person name="Gladieux P."/>
            <person name="Thoren M.H."/>
            <person name="Johannesson H."/>
        </authorList>
    </citation>
    <scope>NUCLEOTIDE SEQUENCE</scope>
    <source>
        <strain evidence="3">CBS 606.72</strain>
    </source>
</reference>